<dbReference type="InterPro" id="IPR040390">
    <property type="entry name" value="TIFY/JAZ"/>
</dbReference>
<name>A0A2P2JSS8_RHIMU</name>
<dbReference type="EMBL" id="GGEC01016041">
    <property type="protein sequence ID" value="MBW96524.1"/>
    <property type="molecule type" value="Transcribed_RNA"/>
</dbReference>
<comment type="similarity">
    <text evidence="1 2">Belongs to the TIFY/JAZ family.</text>
</comment>
<dbReference type="PANTHER" id="PTHR33077">
    <property type="entry name" value="PROTEIN TIFY 4A-RELATED-RELATED"/>
    <property type="match status" value="1"/>
</dbReference>
<evidence type="ECO:0000256" key="3">
    <source>
        <dbReference type="SAM" id="MobiDB-lite"/>
    </source>
</evidence>
<dbReference type="GO" id="GO:0005634">
    <property type="term" value="C:nucleus"/>
    <property type="evidence" value="ECO:0007669"/>
    <property type="project" value="UniProtKB-SubCell"/>
</dbReference>
<proteinExistence type="inferred from homology"/>
<dbReference type="GO" id="GO:2000022">
    <property type="term" value="P:regulation of jasmonic acid mediated signaling pathway"/>
    <property type="evidence" value="ECO:0007669"/>
    <property type="project" value="UniProtKB-UniRule"/>
</dbReference>
<evidence type="ECO:0000259" key="4">
    <source>
        <dbReference type="PROSITE" id="PS51320"/>
    </source>
</evidence>
<accession>A0A2P2JSS8</accession>
<protein>
    <recommendedName>
        <fullName evidence="2">Protein TIFY</fullName>
    </recommendedName>
    <alternativeName>
        <fullName evidence="2">Jasmonate ZIM domain-containing protein</fullName>
    </alternativeName>
</protein>
<evidence type="ECO:0000313" key="5">
    <source>
        <dbReference type="EMBL" id="MBW96524.1"/>
    </source>
</evidence>
<dbReference type="GO" id="GO:0031347">
    <property type="term" value="P:regulation of defense response"/>
    <property type="evidence" value="ECO:0007669"/>
    <property type="project" value="UniProtKB-UniRule"/>
</dbReference>
<evidence type="ECO:0000256" key="1">
    <source>
        <dbReference type="ARBA" id="ARBA00008614"/>
    </source>
</evidence>
<organism evidence="5">
    <name type="scientific">Rhizophora mucronata</name>
    <name type="common">Asiatic mangrove</name>
    <dbReference type="NCBI Taxonomy" id="61149"/>
    <lineage>
        <taxon>Eukaryota</taxon>
        <taxon>Viridiplantae</taxon>
        <taxon>Streptophyta</taxon>
        <taxon>Embryophyta</taxon>
        <taxon>Tracheophyta</taxon>
        <taxon>Spermatophyta</taxon>
        <taxon>Magnoliopsida</taxon>
        <taxon>eudicotyledons</taxon>
        <taxon>Gunneridae</taxon>
        <taxon>Pentapetalae</taxon>
        <taxon>rosids</taxon>
        <taxon>fabids</taxon>
        <taxon>Malpighiales</taxon>
        <taxon>Rhizophoraceae</taxon>
        <taxon>Rhizophora</taxon>
    </lineage>
</organism>
<sequence>MDAGVTPLPSILDKPLTKLTEEDISQLTREDCRKYLKEKGMRRPSWNKSQAIQQVISLKSLLETSENSGPGTFRNILVSKPQTSPSPLPSLVPATLNSSDSVKEASGDADNNIASDSVEGTVPRRVNDSPRSAQLDSQAEEADYNVSASRSPGAVHGSIGQLTIFYSGKVNVYDGVPPDKARAIMHLAASPILVSLDDTISGTAALPFPCHLRIPGNILIPSGATVSPTTQTENRTEHLQQCREKGNMIHDRGKNFGLDCYSEECWVLQDVIVAFFQGDEHESLFRDVGGSFHFPVSS</sequence>
<dbReference type="AlphaFoldDB" id="A0A2P2JSS8"/>
<comment type="domain">
    <text evidence="2">The jas domain is required for interaction with COI1.</text>
</comment>
<dbReference type="SMART" id="SM00979">
    <property type="entry name" value="TIFY"/>
    <property type="match status" value="1"/>
</dbReference>
<dbReference type="Pfam" id="PF06200">
    <property type="entry name" value="tify"/>
    <property type="match status" value="1"/>
</dbReference>
<comment type="function">
    <text evidence="2">Repressor of jasmonate responses.</text>
</comment>
<dbReference type="PROSITE" id="PS51320">
    <property type="entry name" value="TIFY"/>
    <property type="match status" value="1"/>
</dbReference>
<dbReference type="InterPro" id="IPR010399">
    <property type="entry name" value="Tify_dom"/>
</dbReference>
<feature type="region of interest" description="Disordered" evidence="3">
    <location>
        <begin position="73"/>
        <end position="142"/>
    </location>
</feature>
<dbReference type="PANTHER" id="PTHR33077:SF42">
    <property type="entry name" value="PROTEIN TIFY 4A-RELATED"/>
    <property type="match status" value="1"/>
</dbReference>
<keyword evidence="2" id="KW-0539">Nucleus</keyword>
<feature type="domain" description="Tify" evidence="4">
    <location>
        <begin position="155"/>
        <end position="190"/>
    </location>
</feature>
<comment type="subcellular location">
    <subcellularLocation>
        <location evidence="2">Nucleus</location>
    </subcellularLocation>
</comment>
<dbReference type="GO" id="GO:0009611">
    <property type="term" value="P:response to wounding"/>
    <property type="evidence" value="ECO:0007669"/>
    <property type="project" value="UniProtKB-UniRule"/>
</dbReference>
<keyword evidence="2" id="KW-1184">Jasmonic acid signaling pathway</keyword>
<evidence type="ECO:0000256" key="2">
    <source>
        <dbReference type="RuleBase" id="RU369065"/>
    </source>
</evidence>
<reference evidence="5" key="1">
    <citation type="submission" date="2018-02" db="EMBL/GenBank/DDBJ databases">
        <title>Rhizophora mucronata_Transcriptome.</title>
        <authorList>
            <person name="Meera S.P."/>
            <person name="Sreeshan A."/>
            <person name="Augustine A."/>
        </authorList>
    </citation>
    <scope>NUCLEOTIDE SEQUENCE</scope>
    <source>
        <tissue evidence="5">Leaf</tissue>
    </source>
</reference>